<evidence type="ECO:0000256" key="1">
    <source>
        <dbReference type="SAM" id="Phobius"/>
    </source>
</evidence>
<keyword evidence="1" id="KW-0472">Membrane</keyword>
<sequence>MRTKPPAGGFFIVFCAVFNGFLEKSLFLLSATEICSFFICQFCYLFFLISFFLDRKRQLLDYLLVSMSYIFILP</sequence>
<dbReference type="HOGENOM" id="CLU_2681818_0_0_6"/>
<feature type="transmembrane region" description="Helical" evidence="1">
    <location>
        <begin position="34"/>
        <end position="53"/>
    </location>
</feature>
<protein>
    <submittedName>
        <fullName evidence="2">Uncharacterized protein</fullName>
    </submittedName>
</protein>
<accession>A5EWT2</accession>
<evidence type="ECO:0000313" key="3">
    <source>
        <dbReference type="Proteomes" id="UP000000248"/>
    </source>
</evidence>
<keyword evidence="3" id="KW-1185">Reference proteome</keyword>
<feature type="transmembrane region" description="Helical" evidence="1">
    <location>
        <begin position="6"/>
        <end position="22"/>
    </location>
</feature>
<keyword evidence="1" id="KW-0812">Transmembrane</keyword>
<dbReference type="Proteomes" id="UP000000248">
    <property type="component" value="Chromosome"/>
</dbReference>
<name>A5EWT2_DICNV</name>
<keyword evidence="1" id="KW-1133">Transmembrane helix</keyword>
<dbReference type="AlphaFoldDB" id="A5EWT2"/>
<proteinExistence type="predicted"/>
<organism evidence="2 3">
    <name type="scientific">Dichelobacter nodosus (strain VCS1703A)</name>
    <dbReference type="NCBI Taxonomy" id="246195"/>
    <lineage>
        <taxon>Bacteria</taxon>
        <taxon>Pseudomonadati</taxon>
        <taxon>Pseudomonadota</taxon>
        <taxon>Gammaproteobacteria</taxon>
        <taxon>Cardiobacteriales</taxon>
        <taxon>Cardiobacteriaceae</taxon>
        <taxon>Dichelobacter</taxon>
    </lineage>
</organism>
<evidence type="ECO:0000313" key="2">
    <source>
        <dbReference type="EMBL" id="ABQ14219.1"/>
    </source>
</evidence>
<dbReference type="EMBL" id="CP000513">
    <property type="protein sequence ID" value="ABQ14219.1"/>
    <property type="molecule type" value="Genomic_DNA"/>
</dbReference>
<gene>
    <name evidence="2" type="ordered locus">DNO_0085</name>
</gene>
<dbReference type="KEGG" id="dno:DNO_0085"/>
<reference evidence="2 3" key="1">
    <citation type="journal article" date="2007" name="Nat. Biotechnol.">
        <title>Genome sequence and identification of candidate vaccine antigens from the animal pathogen Dichelobacter nodosus.</title>
        <authorList>
            <person name="Myers G.S."/>
            <person name="Parker D."/>
            <person name="Al-Hasani K."/>
            <person name="Kennan R.M."/>
            <person name="Seemann T."/>
            <person name="Ren Q."/>
            <person name="Badger J.H."/>
            <person name="Selengut J.D."/>
            <person name="Deboy R.T."/>
            <person name="Tettelin H."/>
            <person name="Boyce J.D."/>
            <person name="McCarl V.P."/>
            <person name="Han X."/>
            <person name="Nelson W.C."/>
            <person name="Madupu R."/>
            <person name="Mohamoud Y."/>
            <person name="Holley T."/>
            <person name="Fedorova N."/>
            <person name="Khouri H."/>
            <person name="Bottomley S.P."/>
            <person name="Whittington R.J."/>
            <person name="Adler B."/>
            <person name="Songer J.G."/>
            <person name="Rood J.I."/>
            <person name="Paulsen I.T."/>
        </authorList>
    </citation>
    <scope>NUCLEOTIDE SEQUENCE [LARGE SCALE GENOMIC DNA]</scope>
    <source>
        <strain evidence="2 3">VCS1703A</strain>
    </source>
</reference>
<dbReference type="STRING" id="246195.DNO_0085"/>